<sequence length="176" mass="19148">MDGASLGKGAWPFSAEMAKLEVPINLPTDTISAVRLGSLLLSTPPINHIDKSQNGDTLPGKRTERDINFTVMLPSLQLENIPCCFGRGAGPPRRERISQNQANLLKKLGYASRESKLPQDTPPPLSKGPLESSLFTFTGAANEEASERRTPTASRGHNPGQRHPCFNACKKQMFLP</sequence>
<feature type="region of interest" description="Disordered" evidence="1">
    <location>
        <begin position="112"/>
        <end position="165"/>
    </location>
</feature>
<comment type="caution">
    <text evidence="2">The sequence shown here is derived from an EMBL/GenBank/DDBJ whole genome shotgun (WGS) entry which is preliminary data.</text>
</comment>
<accession>A0AA88SU07</accession>
<dbReference type="EMBL" id="JAVHJS010000011">
    <property type="protein sequence ID" value="KAK2843154.1"/>
    <property type="molecule type" value="Genomic_DNA"/>
</dbReference>
<reference evidence="2" key="1">
    <citation type="submission" date="2023-08" db="EMBL/GenBank/DDBJ databases">
        <title>Pelteobagrus vachellii genome.</title>
        <authorList>
            <person name="Liu H."/>
        </authorList>
    </citation>
    <scope>NUCLEOTIDE SEQUENCE</scope>
    <source>
        <strain evidence="2">PRFRI_2022a</strain>
        <tissue evidence="2">Muscle</tissue>
    </source>
</reference>
<dbReference type="Proteomes" id="UP001187315">
    <property type="component" value="Unassembled WGS sequence"/>
</dbReference>
<proteinExistence type="predicted"/>
<dbReference type="AlphaFoldDB" id="A0AA88SU07"/>
<keyword evidence="3" id="KW-1185">Reference proteome</keyword>
<organism evidence="2 3">
    <name type="scientific">Tachysurus vachellii</name>
    <name type="common">Darkbarbel catfish</name>
    <name type="synonym">Pelteobagrus vachellii</name>
    <dbReference type="NCBI Taxonomy" id="175792"/>
    <lineage>
        <taxon>Eukaryota</taxon>
        <taxon>Metazoa</taxon>
        <taxon>Chordata</taxon>
        <taxon>Craniata</taxon>
        <taxon>Vertebrata</taxon>
        <taxon>Euteleostomi</taxon>
        <taxon>Actinopterygii</taxon>
        <taxon>Neopterygii</taxon>
        <taxon>Teleostei</taxon>
        <taxon>Ostariophysi</taxon>
        <taxon>Siluriformes</taxon>
        <taxon>Bagridae</taxon>
        <taxon>Tachysurus</taxon>
    </lineage>
</organism>
<name>A0AA88SU07_TACVA</name>
<gene>
    <name evidence="2" type="ORF">Q7C36_011369</name>
</gene>
<evidence type="ECO:0000256" key="1">
    <source>
        <dbReference type="SAM" id="MobiDB-lite"/>
    </source>
</evidence>
<evidence type="ECO:0000313" key="2">
    <source>
        <dbReference type="EMBL" id="KAK2843154.1"/>
    </source>
</evidence>
<protein>
    <submittedName>
        <fullName evidence="2">Uncharacterized protein</fullName>
    </submittedName>
</protein>
<evidence type="ECO:0000313" key="3">
    <source>
        <dbReference type="Proteomes" id="UP001187315"/>
    </source>
</evidence>